<evidence type="ECO:0000256" key="1">
    <source>
        <dbReference type="ARBA" id="ARBA00004125"/>
    </source>
</evidence>
<keyword evidence="8" id="KW-0967">Endosome</keyword>
<dbReference type="Pfam" id="PF03983">
    <property type="entry name" value="SHD1"/>
    <property type="match status" value="1"/>
</dbReference>
<dbReference type="GO" id="GO:0030833">
    <property type="term" value="P:regulation of actin filament polymerization"/>
    <property type="evidence" value="ECO:0007669"/>
    <property type="project" value="TreeGrafter"/>
</dbReference>
<dbReference type="GO" id="GO:0006897">
    <property type="term" value="P:endocytosis"/>
    <property type="evidence" value="ECO:0007669"/>
    <property type="project" value="UniProtKB-KW"/>
</dbReference>
<dbReference type="InterPro" id="IPR035800">
    <property type="entry name" value="Sla1_SH3_1"/>
</dbReference>
<dbReference type="InterPro" id="IPR036028">
    <property type="entry name" value="SH3-like_dom_sf"/>
</dbReference>
<feature type="compositionally biased region" description="Basic and acidic residues" evidence="12">
    <location>
        <begin position="461"/>
        <end position="470"/>
    </location>
</feature>
<keyword evidence="7" id="KW-0254">Endocytosis</keyword>
<feature type="compositionally biased region" description="Polar residues" evidence="12">
    <location>
        <begin position="751"/>
        <end position="765"/>
    </location>
</feature>
<feature type="region of interest" description="Disordered" evidence="12">
    <location>
        <begin position="1107"/>
        <end position="1147"/>
    </location>
</feature>
<feature type="compositionally biased region" description="Low complexity" evidence="12">
    <location>
        <begin position="563"/>
        <end position="574"/>
    </location>
</feature>
<dbReference type="Gene3D" id="1.10.150.50">
    <property type="entry name" value="Transcription Factor, Ets-1"/>
    <property type="match status" value="1"/>
</dbReference>
<keyword evidence="9" id="KW-0009">Actin-binding</keyword>
<dbReference type="Gene3D" id="2.30.30.700">
    <property type="entry name" value="SLA1 homology domain 1"/>
    <property type="match status" value="1"/>
</dbReference>
<accession>A0A8H7F3I7</accession>
<dbReference type="PANTHER" id="PTHR15735:SF21">
    <property type="entry name" value="PROTEIN NERVOUS WRECK"/>
    <property type="match status" value="1"/>
</dbReference>
<keyword evidence="6 11" id="KW-0728">SH3 domain</keyword>
<evidence type="ECO:0000256" key="7">
    <source>
        <dbReference type="ARBA" id="ARBA00022583"/>
    </source>
</evidence>
<dbReference type="Pfam" id="PF14604">
    <property type="entry name" value="SH3_9"/>
    <property type="match status" value="1"/>
</dbReference>
<organism evidence="14 15">
    <name type="scientific">Agaricus bisporus var. burnettii</name>
    <dbReference type="NCBI Taxonomy" id="192524"/>
    <lineage>
        <taxon>Eukaryota</taxon>
        <taxon>Fungi</taxon>
        <taxon>Dikarya</taxon>
        <taxon>Basidiomycota</taxon>
        <taxon>Agaricomycotina</taxon>
        <taxon>Agaricomycetes</taxon>
        <taxon>Agaricomycetidae</taxon>
        <taxon>Agaricales</taxon>
        <taxon>Agaricineae</taxon>
        <taxon>Agaricaceae</taxon>
        <taxon>Agaricus</taxon>
    </lineage>
</organism>
<dbReference type="Proteomes" id="UP000629468">
    <property type="component" value="Unassembled WGS sequence"/>
</dbReference>
<dbReference type="CDD" id="cd11773">
    <property type="entry name" value="SH3_Sla1p_1"/>
    <property type="match status" value="1"/>
</dbReference>
<dbReference type="SUPFAM" id="SSF50044">
    <property type="entry name" value="SH3-domain"/>
    <property type="match status" value="3"/>
</dbReference>
<feature type="domain" description="SH3" evidence="13">
    <location>
        <begin position="331"/>
        <end position="391"/>
    </location>
</feature>
<dbReference type="PANTHER" id="PTHR15735">
    <property type="entry name" value="FCH AND DOUBLE SH3 DOMAINS PROTEIN"/>
    <property type="match status" value="1"/>
</dbReference>
<feature type="compositionally biased region" description="Polar residues" evidence="12">
    <location>
        <begin position="261"/>
        <end position="275"/>
    </location>
</feature>
<feature type="compositionally biased region" description="Polar residues" evidence="12">
    <location>
        <begin position="588"/>
        <end position="609"/>
    </location>
</feature>
<evidence type="ECO:0000256" key="2">
    <source>
        <dbReference type="ARBA" id="ARBA00004134"/>
    </source>
</evidence>
<feature type="region of interest" description="Disordered" evidence="12">
    <location>
        <begin position="131"/>
        <end position="152"/>
    </location>
</feature>
<dbReference type="InterPro" id="IPR001452">
    <property type="entry name" value="SH3_domain"/>
</dbReference>
<dbReference type="Gene3D" id="2.30.30.40">
    <property type="entry name" value="SH3 Domains"/>
    <property type="match status" value="3"/>
</dbReference>
<feature type="region of interest" description="Disordered" evidence="12">
    <location>
        <begin position="561"/>
        <end position="612"/>
    </location>
</feature>
<evidence type="ECO:0000256" key="9">
    <source>
        <dbReference type="ARBA" id="ARBA00023203"/>
    </source>
</evidence>
<dbReference type="PROSITE" id="PS50002">
    <property type="entry name" value="SH3"/>
    <property type="match status" value="2"/>
</dbReference>
<dbReference type="Pfam" id="PF24081">
    <property type="entry name" value="PH_SLA1"/>
    <property type="match status" value="1"/>
</dbReference>
<feature type="compositionally biased region" description="Basic and acidic residues" evidence="12">
    <location>
        <begin position="1110"/>
        <end position="1125"/>
    </location>
</feature>
<dbReference type="Pfam" id="PF00018">
    <property type="entry name" value="SH3_1"/>
    <property type="match status" value="2"/>
</dbReference>
<dbReference type="GO" id="GO:0030479">
    <property type="term" value="C:actin cortical patch"/>
    <property type="evidence" value="ECO:0007669"/>
    <property type="project" value="UniProtKB-SubCell"/>
</dbReference>
<dbReference type="InterPro" id="IPR056996">
    <property type="entry name" value="PH_SLA1"/>
</dbReference>
<feature type="compositionally biased region" description="Pro residues" evidence="12">
    <location>
        <begin position="807"/>
        <end position="837"/>
    </location>
</feature>
<dbReference type="GO" id="GO:0042802">
    <property type="term" value="F:identical protein binding"/>
    <property type="evidence" value="ECO:0007669"/>
    <property type="project" value="InterPro"/>
</dbReference>
<dbReference type="GO" id="GO:0010008">
    <property type="term" value="C:endosome membrane"/>
    <property type="evidence" value="ECO:0007669"/>
    <property type="project" value="UniProtKB-SubCell"/>
</dbReference>
<feature type="compositionally biased region" description="Gly residues" evidence="12">
    <location>
        <begin position="1137"/>
        <end position="1147"/>
    </location>
</feature>
<feature type="compositionally biased region" description="Polar residues" evidence="12">
    <location>
        <begin position="488"/>
        <end position="498"/>
    </location>
</feature>
<feature type="compositionally biased region" description="Basic and acidic residues" evidence="12">
    <location>
        <begin position="404"/>
        <end position="415"/>
    </location>
</feature>
<evidence type="ECO:0000256" key="3">
    <source>
        <dbReference type="ARBA" id="ARBA00004413"/>
    </source>
</evidence>
<evidence type="ECO:0000256" key="6">
    <source>
        <dbReference type="ARBA" id="ARBA00022443"/>
    </source>
</evidence>
<evidence type="ECO:0000256" key="10">
    <source>
        <dbReference type="ARBA" id="ARBA00023212"/>
    </source>
</evidence>
<proteinExistence type="inferred from homology"/>
<gene>
    <name evidence="14" type="ORF">Agabi119p4_4575</name>
</gene>
<dbReference type="InterPro" id="IPR007131">
    <property type="entry name" value="SHD1"/>
</dbReference>
<feature type="domain" description="SH3" evidence="13">
    <location>
        <begin position="8"/>
        <end position="74"/>
    </location>
</feature>
<feature type="compositionally biased region" description="Basic and acidic residues" evidence="12">
    <location>
        <begin position="422"/>
        <end position="454"/>
    </location>
</feature>
<feature type="region of interest" description="Disordered" evidence="12">
    <location>
        <begin position="259"/>
        <end position="326"/>
    </location>
</feature>
<protein>
    <recommendedName>
        <fullName evidence="5">Actin cytoskeleton-regulatory complex protein SLA1</fullName>
    </recommendedName>
</protein>
<comment type="subcellular location">
    <subcellularLocation>
        <location evidence="3">Cell membrane</location>
        <topology evidence="3">Peripheral membrane protein</topology>
        <orientation evidence="3">Cytoplasmic side</orientation>
    </subcellularLocation>
    <subcellularLocation>
        <location evidence="2">Cytoplasm</location>
        <location evidence="2">Cytoskeleton</location>
        <location evidence="2">Actin patch</location>
    </subcellularLocation>
    <subcellularLocation>
        <location evidence="1">Endosome membrane</location>
        <topology evidence="1">Peripheral membrane protein</topology>
        <orientation evidence="1">Cytoplasmic side</orientation>
    </subcellularLocation>
</comment>
<evidence type="ECO:0000259" key="13">
    <source>
        <dbReference type="PROSITE" id="PS50002"/>
    </source>
</evidence>
<keyword evidence="10" id="KW-0206">Cytoskeleton</keyword>
<evidence type="ECO:0000313" key="14">
    <source>
        <dbReference type="EMBL" id="KAF7776182.1"/>
    </source>
</evidence>
<evidence type="ECO:0000256" key="4">
    <source>
        <dbReference type="ARBA" id="ARBA00007948"/>
    </source>
</evidence>
<feature type="region of interest" description="Disordered" evidence="12">
    <location>
        <begin position="925"/>
        <end position="953"/>
    </location>
</feature>
<evidence type="ECO:0000313" key="15">
    <source>
        <dbReference type="Proteomes" id="UP000629468"/>
    </source>
</evidence>
<name>A0A8H7F3I7_AGABI</name>
<reference evidence="14 15" key="1">
    <citation type="journal article" name="Sci. Rep.">
        <title>Telomere-to-telomere assembled and centromere annotated genomes of the two main subspecies of the button mushroom Agaricus bisporus reveal especially polymorphic chromosome ends.</title>
        <authorList>
            <person name="Sonnenberg A.S.M."/>
            <person name="Sedaghat-Telgerd N."/>
            <person name="Lavrijssen B."/>
            <person name="Ohm R.A."/>
            <person name="Hendrickx P.M."/>
            <person name="Scholtmeijer K."/>
            <person name="Baars J.J.P."/>
            <person name="van Peer A."/>
        </authorList>
    </citation>
    <scope>NUCLEOTIDE SEQUENCE [LARGE SCALE GENOMIC DNA]</scope>
    <source>
        <strain evidence="14 15">H119_p4</strain>
    </source>
</reference>
<evidence type="ECO:0000256" key="11">
    <source>
        <dbReference type="PROSITE-ProRule" id="PRU00192"/>
    </source>
</evidence>
<dbReference type="GO" id="GO:0003779">
    <property type="term" value="F:actin binding"/>
    <property type="evidence" value="ECO:0007669"/>
    <property type="project" value="UniProtKB-KW"/>
</dbReference>
<dbReference type="GO" id="GO:0005886">
    <property type="term" value="C:plasma membrane"/>
    <property type="evidence" value="ECO:0007669"/>
    <property type="project" value="UniProtKB-SubCell"/>
</dbReference>
<keyword evidence="10" id="KW-0963">Cytoplasm</keyword>
<feature type="region of interest" description="Disordered" evidence="12">
    <location>
        <begin position="398"/>
        <end position="508"/>
    </location>
</feature>
<dbReference type="SMART" id="SM00326">
    <property type="entry name" value="SH3"/>
    <property type="match status" value="3"/>
</dbReference>
<feature type="compositionally biased region" description="Acidic residues" evidence="12">
    <location>
        <begin position="307"/>
        <end position="317"/>
    </location>
</feature>
<dbReference type="InterPro" id="IPR013761">
    <property type="entry name" value="SAM/pointed_sf"/>
</dbReference>
<evidence type="ECO:0000256" key="5">
    <source>
        <dbReference type="ARBA" id="ARBA00020357"/>
    </source>
</evidence>
<comment type="similarity">
    <text evidence="4">Belongs to the SLA1 family.</text>
</comment>
<feature type="compositionally biased region" description="Basic and acidic residues" evidence="12">
    <location>
        <begin position="673"/>
        <end position="700"/>
    </location>
</feature>
<feature type="compositionally biased region" description="Low complexity" evidence="12">
    <location>
        <begin position="838"/>
        <end position="854"/>
    </location>
</feature>
<dbReference type="EMBL" id="JABXXO010000006">
    <property type="protein sequence ID" value="KAF7776182.1"/>
    <property type="molecule type" value="Genomic_DNA"/>
</dbReference>
<comment type="caution">
    <text evidence="14">The sequence shown here is derived from an EMBL/GenBank/DDBJ whole genome shotgun (WGS) entry which is preliminary data.</text>
</comment>
<dbReference type="GO" id="GO:0043130">
    <property type="term" value="F:ubiquitin binding"/>
    <property type="evidence" value="ECO:0007669"/>
    <property type="project" value="InterPro"/>
</dbReference>
<feature type="region of interest" description="Disordered" evidence="12">
    <location>
        <begin position="673"/>
        <end position="865"/>
    </location>
</feature>
<evidence type="ECO:0000256" key="8">
    <source>
        <dbReference type="ARBA" id="ARBA00022753"/>
    </source>
</evidence>
<feature type="compositionally biased region" description="Polar residues" evidence="12">
    <location>
        <begin position="703"/>
        <end position="716"/>
    </location>
</feature>
<evidence type="ECO:0000256" key="12">
    <source>
        <dbReference type="SAM" id="MobiDB-lite"/>
    </source>
</evidence>
<dbReference type="AlphaFoldDB" id="A0A8H7F3I7"/>
<dbReference type="GO" id="GO:0030674">
    <property type="term" value="F:protein-macromolecule adaptor activity"/>
    <property type="evidence" value="ECO:0007669"/>
    <property type="project" value="InterPro"/>
</dbReference>
<sequence length="1147" mass="123047">MATSEPERYLAVLKASYDYSPQSDDEIEIKEDQILFLLERTDDDWWKVKVKGSLQDAETPIGLVPAAYVEQAEYDHFVKALYDYEAAAPGEFSINEDDILLAFDLEGDWLLVQSKTGDEGAGYVPGNYVEESTGDESPSIPVITPTSNPRPVSTYVDPADRVAASKVAVADDIKTWSVSEVDKKGKKKKGTLGIGNGAVFFASETDKTPVQKWGVVDVTDITNEKSKHVGIDISGATPVTLLFNVGSKDNVEEIVKKLESSRNIARQSEPSSPSSGGRFVAPASTKAAEKNTVRFSPASPTIIPPREDEDEVEEEEDHLAANGHAIVPEKGVEESAVVLYEFHADGEDELTVAEGEVLAVLDRDGNEWWKCRNAHGSEGVVPASYLELRPGISKVVSSLPPAERSAKGEEDKAEAARAAQEAADRVKAEHLQREEEERAAKERKRSEAQRRMRDAAAATAETERQKRKEAAYVSPKRSPTLSHKADRPSSSSNRQSQDVKFPPADQVRTWHDRTGQFRVDAAFVGFNGGKLRLHKINGVIVEVPSDKMSVDDIKFIEKLTRKSSSSGNGRGSNSAQKQASEDDIPLGTLQNSKSNTQSQAPPATNQTQKPKGPQIDWFDFFLSAGCDVDDCTRYAAAFERDKIDESILPDTTDSTMRSLGLREGDIIRVKKAIDKRKPGENMEKQNAHLKEQVKRDEELARQLQAQETGGSSSKSPAPNLFAGPGGVLKPHRGRRKDTTMTLPKNVDRDTLSSASEQIQRTTSPAITARPGSAPIQPTKAGSLPEAMASSGFEDDAWAPRPSSTKPTPTPAAIPAPAPRVSSPTPPVPSSSAPPPSSAPASVATAATTLPTTASRNLAQTTESDVFDQLARLSQLRGTPQPPALQSQQTSAPTTAIARVTSPNFNPGLGIGSSQLPLNQTPAQQVGFLQSPPQPPPQPQSQIKLQEGYNGPRGPFAPVPANQGLLQPLIPTQTGFNSFIPTRAVSGPPPSTMPYQNQFSPSPFMAPQPTGLPHTGGIQQPMISQQTGMPGLSPSPFGAPPMSASPFGPGSSFLPNTGSPFNPNPIAVQPTGVFARSPFDAPSPMSPSMNSNTNSTAPADVFASMKSGTFAKDEDHSTPQHPDKYNALRPNLAQQPTGWGGYGGYSGI</sequence>